<dbReference type="InterPro" id="IPR018891">
    <property type="entry name" value="AIPR_C"/>
</dbReference>
<proteinExistence type="predicted"/>
<reference evidence="2" key="1">
    <citation type="submission" date="2020-07" db="EMBL/GenBank/DDBJ databases">
        <title>Huge and variable diversity of episymbiotic CPR bacteria and DPANN archaea in groundwater ecosystems.</title>
        <authorList>
            <person name="He C.Y."/>
            <person name="Keren R."/>
            <person name="Whittaker M."/>
            <person name="Farag I.F."/>
            <person name="Doudna J."/>
            <person name="Cate J.H.D."/>
            <person name="Banfield J.F."/>
        </authorList>
    </citation>
    <scope>NUCLEOTIDE SEQUENCE</scope>
    <source>
        <strain evidence="2">NC_groundwater_1818_Pr3_B-0.1um_66_35</strain>
    </source>
</reference>
<name>A0A933W332_RHOPL</name>
<dbReference type="EMBL" id="JACRJB010000063">
    <property type="protein sequence ID" value="MBI5132171.1"/>
    <property type="molecule type" value="Genomic_DNA"/>
</dbReference>
<evidence type="ECO:0000313" key="3">
    <source>
        <dbReference type="Proteomes" id="UP000782519"/>
    </source>
</evidence>
<dbReference type="Proteomes" id="UP000782519">
    <property type="component" value="Unassembled WGS sequence"/>
</dbReference>
<feature type="domain" description="Abortive phage infection protein C-terminal" evidence="1">
    <location>
        <begin position="249"/>
        <end position="466"/>
    </location>
</feature>
<accession>A0A933W332</accession>
<dbReference type="AlphaFoldDB" id="A0A933W332"/>
<protein>
    <submittedName>
        <fullName evidence="2">AIPR family protein</fullName>
    </submittedName>
</protein>
<evidence type="ECO:0000259" key="1">
    <source>
        <dbReference type="Pfam" id="PF10592"/>
    </source>
</evidence>
<gene>
    <name evidence="2" type="ORF">HZA66_22235</name>
</gene>
<evidence type="ECO:0000313" key="2">
    <source>
        <dbReference type="EMBL" id="MBI5132171.1"/>
    </source>
</evidence>
<comment type="caution">
    <text evidence="2">The sequence shown here is derived from an EMBL/GenBank/DDBJ whole genome shotgun (WGS) entry which is preliminary data.</text>
</comment>
<organism evidence="2 3">
    <name type="scientific">Rhodopseudomonas palustris</name>
    <dbReference type="NCBI Taxonomy" id="1076"/>
    <lineage>
        <taxon>Bacteria</taxon>
        <taxon>Pseudomonadati</taxon>
        <taxon>Pseudomonadota</taxon>
        <taxon>Alphaproteobacteria</taxon>
        <taxon>Hyphomicrobiales</taxon>
        <taxon>Nitrobacteraceae</taxon>
        <taxon>Rhodopseudomonas</taxon>
    </lineage>
</organism>
<sequence>MKLINGSSRSPSRLDWATVEQAITHSGQHNEPRTVRFQRLVLNKLLGVLGNEADQYITDGGDDCGVDCFFIDYNENRIHLISTKTVEAYDKANKNFPGVEVSKLICFVKDLVNKSDLLPTRCNPLLRSKVTETWDAIDSGRVFDVCVHICSNQCNLIERDFRALKVGLSEVRATAYEHPLSRFSDEVSKNWSPPTSKTLRFVGREQFEHQQHLQSEDTPIKSLLGSVRVADLCDFLRSDQKGFVDESLFHANVRGHLGIQNPVNREIANTLRGNNRDFFFFLNNGITVVCDKYLYQSGGFPVTLHRPQIVNGRQTAETIFAIYREISDQVQDVVVSVRVIETSTPQLIEDISLATNSQSRIGTRDLRANHPIAQKLASGLLHLGYYYIRKRGEISNLSSNQTIDALKAGQLILAYLKGLPEKAKTDTTSMFADSFEQVFDPNYVTPQLLITAHRLFSDIEIEKHKAIVTMRSSGLSAESTEHWVVEGAFHVLYCVGLLAKREKIDLNAYDQCSELTPKAMEIVGKYYDNIERIAAYRLFRSVRTRDDLRSIVEGGANVNAIQSKQLRLEF</sequence>
<dbReference type="Pfam" id="PF10592">
    <property type="entry name" value="AIPR"/>
    <property type="match status" value="1"/>
</dbReference>